<evidence type="ECO:0000313" key="3">
    <source>
        <dbReference type="Proteomes" id="UP000321570"/>
    </source>
</evidence>
<keyword evidence="3" id="KW-1185">Reference proteome</keyword>
<proteinExistence type="predicted"/>
<name>A0A564YYE9_HYMDI</name>
<feature type="domain" description="DUF7083" evidence="1">
    <location>
        <begin position="46"/>
        <end position="130"/>
    </location>
</feature>
<reference evidence="2 3" key="1">
    <citation type="submission" date="2019-07" db="EMBL/GenBank/DDBJ databases">
        <authorList>
            <person name="Jastrzebski P J."/>
            <person name="Paukszto L."/>
            <person name="Jastrzebski P J."/>
        </authorList>
    </citation>
    <scope>NUCLEOTIDE SEQUENCE [LARGE SCALE GENOMIC DNA]</scope>
    <source>
        <strain evidence="2 3">WMS-il1</strain>
    </source>
</reference>
<accession>A0A564YYE9</accession>
<evidence type="ECO:0000259" key="1">
    <source>
        <dbReference type="Pfam" id="PF23309"/>
    </source>
</evidence>
<dbReference type="InterPro" id="IPR055510">
    <property type="entry name" value="DUF7083"/>
</dbReference>
<dbReference type="Proteomes" id="UP000321570">
    <property type="component" value="Unassembled WGS sequence"/>
</dbReference>
<dbReference type="AlphaFoldDB" id="A0A564YYE9"/>
<dbReference type="EMBL" id="CABIJS010000488">
    <property type="protein sequence ID" value="VUZ52307.1"/>
    <property type="molecule type" value="Genomic_DNA"/>
</dbReference>
<gene>
    <name evidence="2" type="ORF">WMSIL1_LOCUS10842</name>
</gene>
<evidence type="ECO:0000313" key="2">
    <source>
        <dbReference type="EMBL" id="VUZ52307.1"/>
    </source>
</evidence>
<dbReference type="Pfam" id="PF23309">
    <property type="entry name" value="DUF7083"/>
    <property type="match status" value="1"/>
</dbReference>
<protein>
    <recommendedName>
        <fullName evidence="1">DUF7083 domain-containing protein</fullName>
    </recommendedName>
</protein>
<organism evidence="2 3">
    <name type="scientific">Hymenolepis diminuta</name>
    <name type="common">Rat tapeworm</name>
    <dbReference type="NCBI Taxonomy" id="6216"/>
    <lineage>
        <taxon>Eukaryota</taxon>
        <taxon>Metazoa</taxon>
        <taxon>Spiralia</taxon>
        <taxon>Lophotrochozoa</taxon>
        <taxon>Platyhelminthes</taxon>
        <taxon>Cestoda</taxon>
        <taxon>Eucestoda</taxon>
        <taxon>Cyclophyllidea</taxon>
        <taxon>Hymenolepididae</taxon>
        <taxon>Hymenolepis</taxon>
    </lineage>
</organism>
<sequence length="130" mass="15007">MPLNIDEFELILKKNKLFLKKTPQSLMMLQENTDTTSFSPPKQSTDSLVLQVNEFHHDLKVGQTFANWFEKCEDIFQNGLAHVPDNVKVRPLLRKLGVAENEGFEYVIHPRTISDPTFDETVSVISHFFD</sequence>